<accession>A0A369MG81</accession>
<gene>
    <name evidence="1" type="ORF">C1875_07495</name>
    <name evidence="2" type="ORF">FIC87_08925</name>
</gene>
<comment type="caution">
    <text evidence="1">The sequence shown here is derived from an EMBL/GenBank/DDBJ whole genome shotgun (WGS) entry which is preliminary data.</text>
</comment>
<evidence type="ECO:0000313" key="4">
    <source>
        <dbReference type="Proteomes" id="UP000312594"/>
    </source>
</evidence>
<dbReference type="Proteomes" id="UP000312594">
    <property type="component" value="Unassembled WGS sequence"/>
</dbReference>
<organism evidence="1 3">
    <name type="scientific">Eggerthella lenta</name>
    <name type="common">Eubacterium lentum</name>
    <dbReference type="NCBI Taxonomy" id="84112"/>
    <lineage>
        <taxon>Bacteria</taxon>
        <taxon>Bacillati</taxon>
        <taxon>Actinomycetota</taxon>
        <taxon>Coriobacteriia</taxon>
        <taxon>Eggerthellales</taxon>
        <taxon>Eggerthellaceae</taxon>
        <taxon>Eggerthella</taxon>
    </lineage>
</organism>
<dbReference type="AlphaFoldDB" id="A0A369MG81"/>
<reference evidence="2 4" key="1">
    <citation type="journal article" date="2005" name="Appl. Environ. Microbiol.">
        <title>Intestinal bacterial communities that produce active estrogen-like compounds enterodiol and enterolactone in humans.</title>
        <authorList>
            <person name="Clavel T."/>
            <person name="Henderson G."/>
            <person name="Alpert C.A."/>
            <person name="Philippe C."/>
            <person name="Rigottier-Gois L."/>
            <person name="Dore J."/>
            <person name="Blaut M."/>
        </authorList>
    </citation>
    <scope>NUCLEOTIDE SEQUENCE [LARGE SCALE GENOMIC DNA]</scope>
    <source>
        <strain evidence="2 4">SECO-MT75m2</strain>
    </source>
</reference>
<dbReference type="EMBL" id="VEVP01000018">
    <property type="protein sequence ID" value="TNU90406.1"/>
    <property type="molecule type" value="Genomic_DNA"/>
</dbReference>
<evidence type="ECO:0000313" key="1">
    <source>
        <dbReference type="EMBL" id="RDB70600.1"/>
    </source>
</evidence>
<evidence type="ECO:0000313" key="3">
    <source>
        <dbReference type="Proteomes" id="UP000253970"/>
    </source>
</evidence>
<protein>
    <submittedName>
        <fullName evidence="1">Uncharacterized protein</fullName>
    </submittedName>
</protein>
<dbReference type="RefSeq" id="WP_114533754.1">
    <property type="nucleotide sequence ID" value="NZ_JADPFU010000022.1"/>
</dbReference>
<dbReference type="Proteomes" id="UP000253970">
    <property type="component" value="Unassembled WGS sequence"/>
</dbReference>
<evidence type="ECO:0000313" key="2">
    <source>
        <dbReference type="EMBL" id="TNU90406.1"/>
    </source>
</evidence>
<proteinExistence type="predicted"/>
<name>A0A369MG81_EGGLN</name>
<reference evidence="2" key="3">
    <citation type="submission" date="2019-06" db="EMBL/GenBank/DDBJ databases">
        <authorList>
            <person name="Bisanz J.E."/>
            <person name="Turnbaugh P.J."/>
        </authorList>
    </citation>
    <scope>NUCLEOTIDE SEQUENCE</scope>
    <source>
        <strain evidence="2">SECO-MT75m2</strain>
    </source>
</reference>
<sequence>MNASDRRDERGSALPLVLVAALALFAVLAFSVDQGIAYAAKARQENALDAARAACMDASFALVAKNADDPGRMVADRVVRTARDAGFEGKASVWFYETPEASASSTERHWVVGMQFEEESPTVFARGYGIEGLPVASYRVLTAMPYAGEKVWRPETRRCGRYDYPAGATADSWTYEALNSLDAFPVELAEAARATLAESGK</sequence>
<dbReference type="EMBL" id="PPTU01000009">
    <property type="protein sequence ID" value="RDB70600.1"/>
    <property type="molecule type" value="Genomic_DNA"/>
</dbReference>
<reference evidence="1 3" key="2">
    <citation type="journal article" date="2018" name="Elife">
        <title>Discovery and characterization of a prevalent human gut bacterial enzyme sufficient for the inactivation of a family of plant toxins.</title>
        <authorList>
            <person name="Koppel N."/>
            <person name="Bisanz J.E."/>
            <person name="Pandelia M.E."/>
            <person name="Turnbaugh P.J."/>
            <person name="Balskus E.P."/>
        </authorList>
    </citation>
    <scope>NUCLEOTIDE SEQUENCE [LARGE SCALE GENOMIC DNA]</scope>
    <source>
        <strain evidence="1 3">W1 BHI 6</strain>
    </source>
</reference>